<proteinExistence type="predicted"/>
<dbReference type="Proteomes" id="UP000280935">
    <property type="component" value="Unassembled WGS sequence"/>
</dbReference>
<comment type="caution">
    <text evidence="2">The sequence shown here is derived from an EMBL/GenBank/DDBJ whole genome shotgun (WGS) entry which is preliminary data.</text>
</comment>
<reference evidence="2 3" key="1">
    <citation type="submission" date="2018-11" db="EMBL/GenBank/DDBJ databases">
        <title>Genomes From Bacteria Associated with the Canine Oral Cavity: a Test Case for Automated Genome-Based Taxonomic Assignment.</title>
        <authorList>
            <person name="Coil D.A."/>
            <person name="Jospin G."/>
            <person name="Darling A.E."/>
            <person name="Wallis C."/>
            <person name="Davis I.J."/>
            <person name="Harris S."/>
            <person name="Eisen J.A."/>
            <person name="Holcombe L.J."/>
            <person name="O'Flynn C."/>
        </authorList>
    </citation>
    <scope>NUCLEOTIDE SEQUENCE [LARGE SCALE GENOMIC DNA]</scope>
    <source>
        <strain evidence="2 3">OH2822_COT-296</strain>
    </source>
</reference>
<dbReference type="SUPFAM" id="SSF103256">
    <property type="entry name" value="Hypothetical protein TM0160"/>
    <property type="match status" value="1"/>
</dbReference>
<protein>
    <submittedName>
        <fullName evidence="2">Bifunctional nuclease family protein</fullName>
    </submittedName>
</protein>
<organism evidence="2 3">
    <name type="scientific">Arachnia propionica</name>
    <dbReference type="NCBI Taxonomy" id="1750"/>
    <lineage>
        <taxon>Bacteria</taxon>
        <taxon>Bacillati</taxon>
        <taxon>Actinomycetota</taxon>
        <taxon>Actinomycetes</taxon>
        <taxon>Propionibacteriales</taxon>
        <taxon>Propionibacteriaceae</taxon>
        <taxon>Arachnia</taxon>
    </lineage>
</organism>
<accession>A0A3P1WZN0</accession>
<feature type="domain" description="BFN" evidence="1">
    <location>
        <begin position="1"/>
        <end position="127"/>
    </location>
</feature>
<dbReference type="EMBL" id="RQYT01000002">
    <property type="protein sequence ID" value="RRD51147.1"/>
    <property type="molecule type" value="Genomic_DNA"/>
</dbReference>
<dbReference type="InterPro" id="IPR036104">
    <property type="entry name" value="BFN_sf"/>
</dbReference>
<gene>
    <name evidence="2" type="ORF">EII35_01750</name>
</gene>
<dbReference type="Pfam" id="PF02577">
    <property type="entry name" value="BFN_dom"/>
    <property type="match status" value="1"/>
</dbReference>
<dbReference type="AlphaFoldDB" id="A0A3P1WZN0"/>
<evidence type="ECO:0000259" key="1">
    <source>
        <dbReference type="PROSITE" id="PS51658"/>
    </source>
</evidence>
<evidence type="ECO:0000313" key="2">
    <source>
        <dbReference type="EMBL" id="RRD51147.1"/>
    </source>
</evidence>
<dbReference type="Gene3D" id="3.10.690.10">
    <property type="entry name" value="Bifunctional nuclease domain"/>
    <property type="match status" value="1"/>
</dbReference>
<dbReference type="OrthoDB" id="9788698at2"/>
<name>A0A3P1WZN0_9ACTN</name>
<sequence>MAELVVEGIRMIEDSPVLLLRERDGDRILPIWISSMDAAAIAVALDGEVLGRPLTHDLLAQTLDLLAAGAPPSLTISSVEEGIFLGEIRVGGQVLDARPSDIVAVAVRRGWDIECPGKLLDEVGVAAEPDGGDEVERFREFLDHVDPDDFFPPGGQGQP</sequence>
<dbReference type="InterPro" id="IPR003729">
    <property type="entry name" value="Bi_nuclease_dom"/>
</dbReference>
<dbReference type="RefSeq" id="WP_125226739.1">
    <property type="nucleotide sequence ID" value="NZ_RQYT01000002.1"/>
</dbReference>
<dbReference type="PROSITE" id="PS51658">
    <property type="entry name" value="BFN"/>
    <property type="match status" value="1"/>
</dbReference>
<evidence type="ECO:0000313" key="3">
    <source>
        <dbReference type="Proteomes" id="UP000280935"/>
    </source>
</evidence>
<dbReference type="GO" id="GO:0004518">
    <property type="term" value="F:nuclease activity"/>
    <property type="evidence" value="ECO:0007669"/>
    <property type="project" value="InterPro"/>
</dbReference>